<sequence>MDVQYAQLVSHLDAGRIDAGQFERFNGMLSQSRQQILKMTAAANDLPAALSKQELAAQKAGISIGQYRMAMRSLPAQMTDVVTQLAGGQNPFLIMIQQGGQVKDMFGGFRPMFTGLASAISPTFLAIGATAGAVTALGIAAYKGQQYLSDFNKSLVLTGGQSGQTANSLLFNAEAIANSGRSFGGAAESLNALVKAGANLGVNYKDVAASIASLSKTAGASVDDLAGTFGKITMDPEKGLAAMAEKYGNVTLRQLDYIKSLQDSGKYTEALSYANKIASDGFQEMARSVQDNMGYLERAAASVGGAFSSMWDKMLDVGKSKSLQAQLADATEQFYNLDKSLKASSAQGQQRMGLEQAREQARQLVAQLTDQLHAEQRKGDEQQRQATLQKSALTNQQHFQALADAGLTKEQQRTDEYLRLNRYIEERKKLNQALSQEEIAQIKKGIEERYKDPKQREYKAPAGDTEQEKALAELTALESQLRVLQQHSSLNDTISQQRKDLWLTESKFAVLDDASQNRKLTKQEQSLLANKDQIVALAQQKALLGDEIVAQERLNKLNDTALKYATQMSEKGAALTAGSTISDRLAQQQRAMAQLRIGWQNAGGQLSDAGYQKELEAAQAYYAKEDALRNDWLAGAKRGWAEFEDSATNVYSSVQESATSALNGLSDSLTSLVTTGSANIKQFGTSMLKMIASVINKLIVTYALQQALGWISASASASTSTATASASANSSFSGGAYSNLGFADGGYANLGGFTGIGNKHEPAGIVHRGEFVFTKEATRRIGVGNLYNMMHGFADGGFAGGVAPNTPLASGGGLQITNNVTIQNDGSVSSSTSGNDQVSKATLRLLDDFCQKNIVKALTPGGSIWNAMKSR</sequence>
<evidence type="ECO:0000256" key="1">
    <source>
        <dbReference type="SAM" id="Coils"/>
    </source>
</evidence>
<dbReference type="EMBL" id="CP002038">
    <property type="protein sequence ID" value="ADM96488.1"/>
    <property type="molecule type" value="Genomic_DNA"/>
</dbReference>
<dbReference type="STRING" id="198628.Dda3937_01594"/>
<keyword evidence="5" id="KW-1185">Reference proteome</keyword>
<gene>
    <name evidence="4" type="ordered locus">Dda3937_01594</name>
</gene>
<feature type="coiled-coil region" evidence="1">
    <location>
        <begin position="351"/>
        <end position="385"/>
    </location>
</feature>
<reference evidence="4 5" key="1">
    <citation type="journal article" date="2011" name="J. Bacteriol.">
        <title>Genome sequence of the plant-pathogenic bacterium Dickeya dadantii 3937.</title>
        <authorList>
            <person name="Glasner J.D."/>
            <person name="Yang C.H."/>
            <person name="Reverchon S."/>
            <person name="Hugouvieux-Cotte-Pattat N."/>
            <person name="Condemine G."/>
            <person name="Bohin J.P."/>
            <person name="Van Gijsegem F."/>
            <person name="Yang S."/>
            <person name="Franza T."/>
            <person name="Expert D."/>
            <person name="Plunkett G. III"/>
            <person name="San Francisco M.J."/>
            <person name="Charkowski A.O."/>
            <person name="Py B."/>
            <person name="Bell K."/>
            <person name="Rauscher L."/>
            <person name="Rodriguez-Palenzuela P."/>
            <person name="Toussaint A."/>
            <person name="Holeva M.C."/>
            <person name="He S.Y."/>
            <person name="Douet V."/>
            <person name="Boccara M."/>
            <person name="Blanco C."/>
            <person name="Toth I."/>
            <person name="Anderson B.D."/>
            <person name="Biehl B.S."/>
            <person name="Mau B."/>
            <person name="Flynn S.M."/>
            <person name="Barras F."/>
            <person name="Lindeberg M."/>
            <person name="Birch P.R."/>
            <person name="Tsuyumu S."/>
            <person name="Shi X."/>
            <person name="Hibbing M."/>
            <person name="Yap M.N."/>
            <person name="Carpentier M."/>
            <person name="Dassa E."/>
            <person name="Umehara M."/>
            <person name="Kim J.F."/>
            <person name="Rusch M."/>
            <person name="Soni P."/>
            <person name="Mayhew G.F."/>
            <person name="Fouts D.E."/>
            <person name="Gill S.R."/>
            <person name="Blattner F.R."/>
            <person name="Keen N.T."/>
            <person name="Perna N.T."/>
        </authorList>
    </citation>
    <scope>NUCLEOTIDE SEQUENCE [LARGE SCALE GENOMIC DNA]</scope>
    <source>
        <strain evidence="4 5">3937</strain>
    </source>
</reference>
<evidence type="ECO:0000313" key="4">
    <source>
        <dbReference type="EMBL" id="ADM96488.1"/>
    </source>
</evidence>
<dbReference type="Proteomes" id="UP000006859">
    <property type="component" value="Chromosome"/>
</dbReference>
<accession>E0SH89</accession>
<keyword evidence="1" id="KW-0175">Coiled coil</keyword>
<feature type="domain" description="Bacteriophage tail tape measure N-terminal" evidence="2">
    <location>
        <begin position="56"/>
        <end position="259"/>
    </location>
</feature>
<evidence type="ECO:0000259" key="2">
    <source>
        <dbReference type="Pfam" id="PF06791"/>
    </source>
</evidence>
<dbReference type="InterPro" id="IPR043680">
    <property type="entry name" value="GpH_LAMBDA"/>
</dbReference>
<dbReference type="eggNOG" id="COG1196">
    <property type="taxonomic scope" value="Bacteria"/>
</dbReference>
<evidence type="ECO:0000313" key="5">
    <source>
        <dbReference type="Proteomes" id="UP000006859"/>
    </source>
</evidence>
<dbReference type="GO" id="GO:0016787">
    <property type="term" value="F:hydrolase activity"/>
    <property type="evidence" value="ECO:0007669"/>
    <property type="project" value="UniProtKB-KW"/>
</dbReference>
<dbReference type="InterPro" id="IPR009628">
    <property type="entry name" value="Phage_tape_measure_N"/>
</dbReference>
<organism evidence="4 5">
    <name type="scientific">Dickeya dadantii (strain 3937)</name>
    <name type="common">Erwinia chrysanthemi (strain 3937)</name>
    <dbReference type="NCBI Taxonomy" id="198628"/>
    <lineage>
        <taxon>Bacteria</taxon>
        <taxon>Pseudomonadati</taxon>
        <taxon>Pseudomonadota</taxon>
        <taxon>Gammaproteobacteria</taxon>
        <taxon>Enterobacterales</taxon>
        <taxon>Pectobacteriaceae</taxon>
        <taxon>Dickeya</taxon>
    </lineage>
</organism>
<dbReference type="AlphaFoldDB" id="E0SH89"/>
<evidence type="ECO:0000259" key="3">
    <source>
        <dbReference type="Pfam" id="PF09718"/>
    </source>
</evidence>
<dbReference type="HAMAP" id="MF_04138">
    <property type="entry name" value="TMP_LAMBDA"/>
    <property type="match status" value="1"/>
</dbReference>
<dbReference type="Pfam" id="PF09718">
    <property type="entry name" value="Tape_meas_lam_C"/>
    <property type="match status" value="1"/>
</dbReference>
<dbReference type="KEGG" id="ddd:Dda3937_01594"/>
<proteinExistence type="inferred from homology"/>
<protein>
    <submittedName>
        <fullName evidence="4">Probable tail length tape measure protein</fullName>
        <ecNumber evidence="4">3.4.-.-</ecNumber>
    </submittedName>
</protein>
<dbReference type="Pfam" id="PF06791">
    <property type="entry name" value="TMP_2"/>
    <property type="match status" value="1"/>
</dbReference>
<feature type="domain" description="Bacteriophage tail tape measure C-terminal" evidence="3">
    <location>
        <begin position="631"/>
        <end position="705"/>
    </location>
</feature>
<dbReference type="NCBIfam" id="TIGR01541">
    <property type="entry name" value="tape_meas_lam_C"/>
    <property type="match status" value="1"/>
</dbReference>
<dbReference type="EC" id="3.4.-.-" evidence="4"/>
<dbReference type="InterPro" id="IPR006431">
    <property type="entry name" value="Phage_tape_meas_C"/>
</dbReference>
<name>E0SH89_DICD3</name>
<keyword evidence="4" id="KW-0378">Hydrolase</keyword>
<dbReference type="HOGENOM" id="CLU_008450_0_1_6"/>